<proteinExistence type="predicted"/>
<dbReference type="EMBL" id="KV453914">
    <property type="protein sequence ID" value="ODV77730.1"/>
    <property type="molecule type" value="Genomic_DNA"/>
</dbReference>
<evidence type="ECO:0000313" key="2">
    <source>
        <dbReference type="Proteomes" id="UP000094285"/>
    </source>
</evidence>
<keyword evidence="2" id="KW-1185">Reference proteome</keyword>
<accession>A0A1E4SE31</accession>
<evidence type="ECO:0000313" key="1">
    <source>
        <dbReference type="EMBL" id="ODV77730.1"/>
    </source>
</evidence>
<protein>
    <submittedName>
        <fullName evidence="1">Uncharacterized protein</fullName>
    </submittedName>
</protein>
<dbReference type="RefSeq" id="XP_020062852.1">
    <property type="nucleotide sequence ID" value="XM_020206152.1"/>
</dbReference>
<dbReference type="AlphaFoldDB" id="A0A1E4SE31"/>
<dbReference type="GeneID" id="30980289"/>
<dbReference type="Proteomes" id="UP000094285">
    <property type="component" value="Unassembled WGS sequence"/>
</dbReference>
<reference evidence="2" key="1">
    <citation type="submission" date="2016-05" db="EMBL/GenBank/DDBJ databases">
        <title>Comparative genomics of biotechnologically important yeasts.</title>
        <authorList>
            <consortium name="DOE Joint Genome Institute"/>
            <person name="Riley R."/>
            <person name="Haridas S."/>
            <person name="Wolfe K.H."/>
            <person name="Lopes M.R."/>
            <person name="Hittinger C.T."/>
            <person name="Goker M."/>
            <person name="Salamov A."/>
            <person name="Wisecaver J."/>
            <person name="Long T.M."/>
            <person name="Aerts A.L."/>
            <person name="Barry K."/>
            <person name="Choi C."/>
            <person name="Clum A."/>
            <person name="Coughlan A.Y."/>
            <person name="Deshpande S."/>
            <person name="Douglass A.P."/>
            <person name="Hanson S.J."/>
            <person name="Klenk H.-P."/>
            <person name="Labutti K."/>
            <person name="Lapidus A."/>
            <person name="Lindquist E."/>
            <person name="Lipzen A."/>
            <person name="Meier-Kolthoff J.P."/>
            <person name="Ohm R.A."/>
            <person name="Otillar R.P."/>
            <person name="Pangilinan J."/>
            <person name="Peng Y."/>
            <person name="Rokas A."/>
            <person name="Rosa C.A."/>
            <person name="Scheuner C."/>
            <person name="Sibirny A.A."/>
            <person name="Slot J.C."/>
            <person name="Stielow J.B."/>
            <person name="Sun H."/>
            <person name="Kurtzman C.P."/>
            <person name="Blackwell M."/>
            <person name="Grigoriev I.V."/>
            <person name="Jeffries T.W."/>
        </authorList>
    </citation>
    <scope>NUCLEOTIDE SEQUENCE [LARGE SCALE GENOMIC DNA]</scope>
    <source>
        <strain evidence="2">NRRL Y-17324</strain>
    </source>
</reference>
<sequence>MSCAYLSGDAGEHISFVSVASSKFVHLSPYFESLNQTWASIMKQKILPSMDSWHGWEQLKPPGVLPISSQLSNHELETRSNEAVSEGLEPKKARTSVRCNKPIVRSALSKLFRYSKTKVDPAAVIKEDSVLWHSKPSYIEPSIYSSQILLEPFLDKFQDGDLENSVFSPDCHRPQLQDVPSIQIVEEGTIETQGNVTSSLRKFFSMPTPSIGHSQSSFFHDVRKIDTTQVKSILSSENIEQGAINCNFSKITAPDLQHFDSNGKGKSVSCFSAESGLSE</sequence>
<gene>
    <name evidence="1" type="ORF">CANTADRAFT_101620</name>
</gene>
<name>A0A1E4SE31_9ASCO</name>
<organism evidence="1 2">
    <name type="scientific">Suhomyces tanzawaensis NRRL Y-17324</name>
    <dbReference type="NCBI Taxonomy" id="984487"/>
    <lineage>
        <taxon>Eukaryota</taxon>
        <taxon>Fungi</taxon>
        <taxon>Dikarya</taxon>
        <taxon>Ascomycota</taxon>
        <taxon>Saccharomycotina</taxon>
        <taxon>Pichiomycetes</taxon>
        <taxon>Debaryomycetaceae</taxon>
        <taxon>Suhomyces</taxon>
    </lineage>
</organism>